<dbReference type="HOGENOM" id="CLU_2536403_0_0_9"/>
<evidence type="ECO:0000313" key="1">
    <source>
        <dbReference type="EMBL" id="CCO11318.2"/>
    </source>
</evidence>
<dbReference type="RefSeq" id="WP_015076548.1">
    <property type="nucleotide sequence ID" value="NC_019425.2"/>
</dbReference>
<accession>K8EHK3</accession>
<organism evidence="1 2">
    <name type="scientific">Carnobacterium maltaromaticum LMA28</name>
    <dbReference type="NCBI Taxonomy" id="1234679"/>
    <lineage>
        <taxon>Bacteria</taxon>
        <taxon>Bacillati</taxon>
        <taxon>Bacillota</taxon>
        <taxon>Bacilli</taxon>
        <taxon>Lactobacillales</taxon>
        <taxon>Carnobacteriaceae</taxon>
        <taxon>Carnobacterium</taxon>
    </lineage>
</organism>
<evidence type="ECO:0000313" key="2">
    <source>
        <dbReference type="Proteomes" id="UP000000212"/>
    </source>
</evidence>
<keyword evidence="2" id="KW-1185">Reference proteome</keyword>
<gene>
    <name evidence="1" type="ORF">BN424_1877</name>
</gene>
<sequence length="83" mass="9641">MNWSVAMLKVNKYNDLPDWVVEPSKDKFKALKAEGKSPSSEEGKKLFKNFFIIANVWLYQNKLIDYFNMSEAIRMDADEFLGG</sequence>
<protein>
    <submittedName>
        <fullName evidence="1">Uncharacterized protein</fullName>
    </submittedName>
</protein>
<name>K8EHK3_CARML</name>
<proteinExistence type="predicted"/>
<dbReference type="Proteomes" id="UP000000212">
    <property type="component" value="Chromosome"/>
</dbReference>
<dbReference type="AlphaFoldDB" id="K8EHK3"/>
<dbReference type="EMBL" id="HE999757">
    <property type="protein sequence ID" value="CCO11318.2"/>
    <property type="molecule type" value="Genomic_DNA"/>
</dbReference>
<reference evidence="2" key="1">
    <citation type="journal article" date="2013" name="Genome Announc.">
        <title>Complete Chromosome Sequence of Carnobacterium maltaromaticum LMA 28.</title>
        <authorList>
            <person name="Cailliez-Grimal C."/>
            <person name="Chaillou S."/>
            <person name="Anba-Mondoloni J."/>
            <person name="Loux V."/>
            <person name="Afzal M.I."/>
            <person name="Rahman A."/>
            <person name="Kergourlay G."/>
            <person name="Champomier-Verges M.C."/>
            <person name="Zagorec M."/>
            <person name="Dalgaard P."/>
            <person name="Leisner J.J."/>
            <person name="Prevost H."/>
            <person name="Revol-Junelles A.M."/>
            <person name="Borges F."/>
        </authorList>
    </citation>
    <scope>NUCLEOTIDE SEQUENCE</scope>
    <source>
        <strain evidence="2">LMA28</strain>
    </source>
</reference>
<dbReference type="STRING" id="1234679.BN424_1877"/>
<dbReference type="KEGG" id="cml:BN424_1877"/>